<evidence type="ECO:0000256" key="1">
    <source>
        <dbReference type="SAM" id="MobiDB-lite"/>
    </source>
</evidence>
<gene>
    <name evidence="2" type="ORF">E5288_WYG019961</name>
</gene>
<protein>
    <submittedName>
        <fullName evidence="2">Uncharacterized protein</fullName>
    </submittedName>
</protein>
<dbReference type="EMBL" id="VBQZ03000051">
    <property type="protein sequence ID" value="MXQ88944.1"/>
    <property type="molecule type" value="Genomic_DNA"/>
</dbReference>
<comment type="caution">
    <text evidence="2">The sequence shown here is derived from an EMBL/GenBank/DDBJ whole genome shotgun (WGS) entry which is preliminary data.</text>
</comment>
<keyword evidence="3" id="KW-1185">Reference proteome</keyword>
<proteinExistence type="predicted"/>
<dbReference type="AlphaFoldDB" id="A0A6B0RLS3"/>
<organism evidence="2 3">
    <name type="scientific">Bos mutus</name>
    <name type="common">wild yak</name>
    <dbReference type="NCBI Taxonomy" id="72004"/>
    <lineage>
        <taxon>Eukaryota</taxon>
        <taxon>Metazoa</taxon>
        <taxon>Chordata</taxon>
        <taxon>Craniata</taxon>
        <taxon>Vertebrata</taxon>
        <taxon>Euteleostomi</taxon>
        <taxon>Mammalia</taxon>
        <taxon>Eutheria</taxon>
        <taxon>Laurasiatheria</taxon>
        <taxon>Artiodactyla</taxon>
        <taxon>Ruminantia</taxon>
        <taxon>Pecora</taxon>
        <taxon>Bovidae</taxon>
        <taxon>Bovinae</taxon>
        <taxon>Bos</taxon>
    </lineage>
</organism>
<reference evidence="2" key="1">
    <citation type="submission" date="2019-10" db="EMBL/GenBank/DDBJ databases">
        <title>The sequence and de novo assembly of the wild yak genome.</title>
        <authorList>
            <person name="Liu Y."/>
        </authorList>
    </citation>
    <scope>NUCLEOTIDE SEQUENCE [LARGE SCALE GENOMIC DNA]</scope>
    <source>
        <strain evidence="2">WY2019</strain>
    </source>
</reference>
<accession>A0A6B0RLS3</accession>
<evidence type="ECO:0000313" key="3">
    <source>
        <dbReference type="Proteomes" id="UP000322234"/>
    </source>
</evidence>
<sequence>MRIRFLPAPVDTTERLPHPSFRSPGTGPSGAYSGGDRVGSKDPPELPPLPGNMGALAGTGAHRSGSYQSLVF</sequence>
<name>A0A6B0RLS3_9CETA</name>
<feature type="region of interest" description="Disordered" evidence="1">
    <location>
        <begin position="1"/>
        <end position="72"/>
    </location>
</feature>
<dbReference type="Proteomes" id="UP000322234">
    <property type="component" value="Unassembled WGS sequence"/>
</dbReference>
<evidence type="ECO:0000313" key="2">
    <source>
        <dbReference type="EMBL" id="MXQ88944.1"/>
    </source>
</evidence>